<sequence length="297" mass="31732">MLLCDGNRYLQTIEGPPDALDRVWESIRHDPRHGSIEILSEHMVPARLFSGLDMQLCCRDGRRARSPAGSSGPALLVDHIPAAAGFALAGDDSRLNALIGDLVNDGWVGDALVRYLLEPTARMLGDAWLADECSEIDLTIGLSMLQLAGHAVQSRGSADKIRKSRYSVLLATAPGEPHLLGPSLLGDMFNNAGWTVDIAFPGSDEALARQLRSQRPDAVDIALSDALPRHHALARLRETVTKCRGAPDELVVVSVGGRLFAEAAATALTVGADHARTSAAGTSVRLAQLIEQRRMGS</sequence>
<protein>
    <recommendedName>
        <fullName evidence="5">B12-binding domain-containing protein</fullName>
    </recommendedName>
</protein>
<feature type="domain" description="B12-binding" evidence="2">
    <location>
        <begin position="165"/>
        <end position="297"/>
    </location>
</feature>
<dbReference type="GO" id="GO:0009882">
    <property type="term" value="F:blue light photoreceptor activity"/>
    <property type="evidence" value="ECO:0007669"/>
    <property type="project" value="InterPro"/>
</dbReference>
<evidence type="ECO:0000313" key="4">
    <source>
        <dbReference type="Proteomes" id="UP000018851"/>
    </source>
</evidence>
<dbReference type="GO" id="GO:0031419">
    <property type="term" value="F:cobalamin binding"/>
    <property type="evidence" value="ECO:0007669"/>
    <property type="project" value="InterPro"/>
</dbReference>
<evidence type="ECO:0000313" key="3">
    <source>
        <dbReference type="EMBL" id="AHE55326.1"/>
    </source>
</evidence>
<dbReference type="InterPro" id="IPR006158">
    <property type="entry name" value="Cobalamin-bd"/>
</dbReference>
<dbReference type="AlphaFoldDB" id="W0AE06"/>
<evidence type="ECO:0000259" key="2">
    <source>
        <dbReference type="PROSITE" id="PS51332"/>
    </source>
</evidence>
<dbReference type="PATRIC" id="fig|1123269.5.peg.3581"/>
<reference evidence="3 4" key="1">
    <citation type="submission" date="2013-07" db="EMBL/GenBank/DDBJ databases">
        <title>Completed genome of Sphingomonas sanxanigenens NX02.</title>
        <authorList>
            <person name="Ma T."/>
            <person name="Huang H."/>
            <person name="Wu M."/>
            <person name="Li X."/>
            <person name="Li G."/>
        </authorList>
    </citation>
    <scope>NUCLEOTIDE SEQUENCE [LARGE SCALE GENOMIC DNA]</scope>
    <source>
        <strain evidence="3 4">NX02</strain>
    </source>
</reference>
<keyword evidence="4" id="KW-1185">Reference proteome</keyword>
<organism evidence="3 4">
    <name type="scientific">Sphingomonas sanxanigenens DSM 19645 = NX02</name>
    <dbReference type="NCBI Taxonomy" id="1123269"/>
    <lineage>
        <taxon>Bacteria</taxon>
        <taxon>Pseudomonadati</taxon>
        <taxon>Pseudomonadota</taxon>
        <taxon>Alphaproteobacteria</taxon>
        <taxon>Sphingomonadales</taxon>
        <taxon>Sphingomonadaceae</taxon>
        <taxon>Sphingomonas</taxon>
    </lineage>
</organism>
<name>W0AE06_9SPHN</name>
<dbReference type="Proteomes" id="UP000018851">
    <property type="component" value="Chromosome"/>
</dbReference>
<proteinExistence type="predicted"/>
<dbReference type="Gene3D" id="3.30.70.100">
    <property type="match status" value="1"/>
</dbReference>
<dbReference type="EMBL" id="CP006644">
    <property type="protein sequence ID" value="AHE55326.1"/>
    <property type="molecule type" value="Genomic_DNA"/>
</dbReference>
<dbReference type="KEGG" id="ssan:NX02_18285"/>
<dbReference type="SUPFAM" id="SSF54975">
    <property type="entry name" value="Acylphosphatase/BLUF domain-like"/>
    <property type="match status" value="1"/>
</dbReference>
<dbReference type="HOGENOM" id="CLU_936596_0_0_5"/>
<feature type="domain" description="BLUF" evidence="1">
    <location>
        <begin position="1"/>
        <end position="55"/>
    </location>
</feature>
<dbReference type="SMART" id="SM01034">
    <property type="entry name" value="BLUF"/>
    <property type="match status" value="1"/>
</dbReference>
<dbReference type="GO" id="GO:0071949">
    <property type="term" value="F:FAD binding"/>
    <property type="evidence" value="ECO:0007669"/>
    <property type="project" value="InterPro"/>
</dbReference>
<dbReference type="SUPFAM" id="SSF52242">
    <property type="entry name" value="Cobalamin (vitamin B12)-binding domain"/>
    <property type="match status" value="1"/>
</dbReference>
<dbReference type="eggNOG" id="COG5012">
    <property type="taxonomic scope" value="Bacteria"/>
</dbReference>
<evidence type="ECO:0000259" key="1">
    <source>
        <dbReference type="PROSITE" id="PS50925"/>
    </source>
</evidence>
<dbReference type="GO" id="GO:0046872">
    <property type="term" value="F:metal ion binding"/>
    <property type="evidence" value="ECO:0007669"/>
    <property type="project" value="InterPro"/>
</dbReference>
<dbReference type="STRING" id="1123269.NX02_18285"/>
<dbReference type="PROSITE" id="PS51332">
    <property type="entry name" value="B12_BINDING"/>
    <property type="match status" value="1"/>
</dbReference>
<dbReference type="InterPro" id="IPR036724">
    <property type="entry name" value="Cobalamin-bd_sf"/>
</dbReference>
<dbReference type="Pfam" id="PF04940">
    <property type="entry name" value="BLUF"/>
    <property type="match status" value="1"/>
</dbReference>
<accession>W0AE06</accession>
<dbReference type="InterPro" id="IPR007024">
    <property type="entry name" value="BLUF_domain"/>
</dbReference>
<evidence type="ECO:0008006" key="5">
    <source>
        <dbReference type="Google" id="ProtNLM"/>
    </source>
</evidence>
<gene>
    <name evidence="3" type="ORF">NX02_18285</name>
</gene>
<dbReference type="Gene3D" id="3.40.50.280">
    <property type="entry name" value="Cobalamin-binding domain"/>
    <property type="match status" value="1"/>
</dbReference>
<dbReference type="PROSITE" id="PS50925">
    <property type="entry name" value="BLUF"/>
    <property type="match status" value="1"/>
</dbReference>
<dbReference type="InterPro" id="IPR036046">
    <property type="entry name" value="Acylphosphatase-like_dom_sf"/>
</dbReference>